<keyword evidence="3" id="KW-1185">Reference proteome</keyword>
<dbReference type="OrthoDB" id="5432596at2"/>
<dbReference type="RefSeq" id="WP_012174479.1">
    <property type="nucleotide sequence ID" value="NC_009943.1"/>
</dbReference>
<organism evidence="2 3">
    <name type="scientific">Desulfosudis oleivorans (strain DSM 6200 / JCM 39069 / Hxd3)</name>
    <name type="common">Desulfococcus oleovorans</name>
    <dbReference type="NCBI Taxonomy" id="96561"/>
    <lineage>
        <taxon>Bacteria</taxon>
        <taxon>Pseudomonadati</taxon>
        <taxon>Thermodesulfobacteriota</taxon>
        <taxon>Desulfobacteria</taxon>
        <taxon>Desulfobacterales</taxon>
        <taxon>Desulfosudaceae</taxon>
        <taxon>Desulfosudis</taxon>
    </lineage>
</organism>
<evidence type="ECO:0000313" key="3">
    <source>
        <dbReference type="Proteomes" id="UP000008561"/>
    </source>
</evidence>
<sequence>MATNEKRKHIRFDAMAPSEVCVYSNNILAGTGKGRALNISKGGALLETPFPIDKDQKLAMTIVLDGEFVYISGKVAHSQCSGGSCYQTGVEFFAVDEAGREILDRYIAVFMKAKTGNPS</sequence>
<evidence type="ECO:0000259" key="1">
    <source>
        <dbReference type="Pfam" id="PF07238"/>
    </source>
</evidence>
<dbReference type="SUPFAM" id="SSF141371">
    <property type="entry name" value="PilZ domain-like"/>
    <property type="match status" value="1"/>
</dbReference>
<dbReference type="EMBL" id="CP000859">
    <property type="protein sequence ID" value="ABW66861.1"/>
    <property type="molecule type" value="Genomic_DNA"/>
</dbReference>
<dbReference type="Gene3D" id="2.40.10.220">
    <property type="entry name" value="predicted glycosyltransferase like domains"/>
    <property type="match status" value="1"/>
</dbReference>
<dbReference type="GO" id="GO:0035438">
    <property type="term" value="F:cyclic-di-GMP binding"/>
    <property type="evidence" value="ECO:0007669"/>
    <property type="project" value="InterPro"/>
</dbReference>
<dbReference type="InterPro" id="IPR009875">
    <property type="entry name" value="PilZ_domain"/>
</dbReference>
<proteinExistence type="predicted"/>
<dbReference type="HOGENOM" id="CLU_142753_0_0_7"/>
<dbReference type="AlphaFoldDB" id="A8ZX05"/>
<name>A8ZX05_DESOH</name>
<dbReference type="Proteomes" id="UP000008561">
    <property type="component" value="Chromosome"/>
</dbReference>
<protein>
    <submittedName>
        <fullName evidence="2">Type IV pilus assembly PilZ</fullName>
    </submittedName>
</protein>
<evidence type="ECO:0000313" key="2">
    <source>
        <dbReference type="EMBL" id="ABW66861.1"/>
    </source>
</evidence>
<dbReference type="KEGG" id="dol:Dole_1051"/>
<gene>
    <name evidence="2" type="ordered locus">Dole_1051</name>
</gene>
<accession>A8ZX05</accession>
<reference evidence="2 3" key="1">
    <citation type="submission" date="2007-10" db="EMBL/GenBank/DDBJ databases">
        <title>Complete sequence of Desulfococcus oleovorans Hxd3.</title>
        <authorList>
            <consortium name="US DOE Joint Genome Institute"/>
            <person name="Copeland A."/>
            <person name="Lucas S."/>
            <person name="Lapidus A."/>
            <person name="Barry K."/>
            <person name="Glavina del Rio T."/>
            <person name="Dalin E."/>
            <person name="Tice H."/>
            <person name="Pitluck S."/>
            <person name="Kiss H."/>
            <person name="Brettin T."/>
            <person name="Bruce D."/>
            <person name="Detter J.C."/>
            <person name="Han C."/>
            <person name="Schmutz J."/>
            <person name="Larimer F."/>
            <person name="Land M."/>
            <person name="Hauser L."/>
            <person name="Kyrpides N."/>
            <person name="Kim E."/>
            <person name="Wawrik B."/>
            <person name="Richardson P."/>
        </authorList>
    </citation>
    <scope>NUCLEOTIDE SEQUENCE [LARGE SCALE GENOMIC DNA]</scope>
    <source>
        <strain evidence="3">DSM 6200 / JCM 39069 / Hxd3</strain>
    </source>
</reference>
<feature type="domain" description="PilZ" evidence="1">
    <location>
        <begin position="5"/>
        <end position="108"/>
    </location>
</feature>
<dbReference type="Pfam" id="PF07238">
    <property type="entry name" value="PilZ"/>
    <property type="match status" value="1"/>
</dbReference>